<evidence type="ECO:0000256" key="2">
    <source>
        <dbReference type="ARBA" id="ARBA00037999"/>
    </source>
</evidence>
<dbReference type="PIRSF" id="PIRSF000390">
    <property type="entry name" value="PLP_StrS"/>
    <property type="match status" value="1"/>
</dbReference>
<dbReference type="EMBL" id="JACHHJ010000002">
    <property type="protein sequence ID" value="MBB6450008.1"/>
    <property type="molecule type" value="Genomic_DNA"/>
</dbReference>
<comment type="similarity">
    <text evidence="2 5">Belongs to the DegT/DnrJ/EryC1 family.</text>
</comment>
<keyword evidence="7" id="KW-1185">Reference proteome</keyword>
<dbReference type="GO" id="GO:0008483">
    <property type="term" value="F:transaminase activity"/>
    <property type="evidence" value="ECO:0007669"/>
    <property type="project" value="TreeGrafter"/>
</dbReference>
<dbReference type="InterPro" id="IPR015424">
    <property type="entry name" value="PyrdxlP-dep_Trfase"/>
</dbReference>
<sequence length="371" mass="41810">MVDDSRIPMVDLQKELNFLKPQMMQEMEEVLESGRYILGPKCLAFEKKVTEYVGTKHAVGVANGTDALYLALRALDIGPEDEVITTPFTFFASGETIAEVGAKPVFVDINADSYNIDPNKIEEAITPKTKAIIVVHLFGKGADMKEIMKLAKNYQLRVIEDACQAIGTEVDGRRAGAIGDIGCFSFFPSKSLGAFGDAGMIVTNDDVLYEKVYELRNHGSKTKYYHRSIGINSRLDELQAAILLVKLNYLDRFLYKRKEIAKRYTEMLSSYVKTPAEGRGRVHTYHQYCIELQERDHLAEALDEKGISSAIYYPVPLHLQEAFQYLSYQEGDFPISEKVSKQILALPIFPELSEPLQDKIVDAVSKFFHRP</sequence>
<proteinExistence type="inferred from homology"/>
<accession>A0A841Q1U2</accession>
<dbReference type="AlphaFoldDB" id="A0A841Q1U2"/>
<dbReference type="InterPro" id="IPR015422">
    <property type="entry name" value="PyrdxlP-dep_Trfase_small"/>
</dbReference>
<dbReference type="PANTHER" id="PTHR30244:SF36">
    <property type="entry name" value="3-OXO-GLUCOSE-6-PHOSPHATE:GLUTAMATE AMINOTRANSFERASE"/>
    <property type="match status" value="1"/>
</dbReference>
<dbReference type="GO" id="GO:0000271">
    <property type="term" value="P:polysaccharide biosynthetic process"/>
    <property type="evidence" value="ECO:0007669"/>
    <property type="project" value="TreeGrafter"/>
</dbReference>
<dbReference type="RefSeq" id="WP_184403935.1">
    <property type="nucleotide sequence ID" value="NZ_JACHHJ010000002.1"/>
</dbReference>
<dbReference type="Gene3D" id="3.40.640.10">
    <property type="entry name" value="Type I PLP-dependent aspartate aminotransferase-like (Major domain)"/>
    <property type="match status" value="1"/>
</dbReference>
<evidence type="ECO:0000256" key="4">
    <source>
        <dbReference type="PIRSR" id="PIRSR000390-2"/>
    </source>
</evidence>
<evidence type="ECO:0008006" key="8">
    <source>
        <dbReference type="Google" id="ProtNLM"/>
    </source>
</evidence>
<reference evidence="6 7" key="1">
    <citation type="submission" date="2020-08" db="EMBL/GenBank/DDBJ databases">
        <title>Genomic Encyclopedia of Type Strains, Phase IV (KMG-IV): sequencing the most valuable type-strain genomes for metagenomic binning, comparative biology and taxonomic classification.</title>
        <authorList>
            <person name="Goeker M."/>
        </authorList>
    </citation>
    <scope>NUCLEOTIDE SEQUENCE [LARGE SCALE GENOMIC DNA]</scope>
    <source>
        <strain evidence="6 7">DSM 21769</strain>
    </source>
</reference>
<name>A0A841Q1U2_9BACL</name>
<dbReference type="PANTHER" id="PTHR30244">
    <property type="entry name" value="TRANSAMINASE"/>
    <property type="match status" value="1"/>
</dbReference>
<gene>
    <name evidence="6" type="ORF">HNR44_001986</name>
</gene>
<evidence type="ECO:0000313" key="7">
    <source>
        <dbReference type="Proteomes" id="UP000568839"/>
    </source>
</evidence>
<dbReference type="GO" id="GO:0030170">
    <property type="term" value="F:pyridoxal phosphate binding"/>
    <property type="evidence" value="ECO:0007669"/>
    <property type="project" value="UniProtKB-ARBA"/>
</dbReference>
<keyword evidence="1 4" id="KW-0663">Pyridoxal phosphate</keyword>
<feature type="active site" description="Proton acceptor" evidence="3">
    <location>
        <position position="190"/>
    </location>
</feature>
<dbReference type="InterPro" id="IPR015421">
    <property type="entry name" value="PyrdxlP-dep_Trfase_major"/>
</dbReference>
<protein>
    <recommendedName>
        <fullName evidence="8">dTDP-4-amino-4,6-dideoxygalactose transaminase</fullName>
    </recommendedName>
</protein>
<evidence type="ECO:0000313" key="6">
    <source>
        <dbReference type="EMBL" id="MBB6450008.1"/>
    </source>
</evidence>
<dbReference type="SUPFAM" id="SSF53383">
    <property type="entry name" value="PLP-dependent transferases"/>
    <property type="match status" value="1"/>
</dbReference>
<dbReference type="Gene3D" id="3.90.1150.10">
    <property type="entry name" value="Aspartate Aminotransferase, domain 1"/>
    <property type="match status" value="1"/>
</dbReference>
<feature type="modified residue" description="N6-(pyridoxal phosphate)lysine" evidence="4">
    <location>
        <position position="190"/>
    </location>
</feature>
<dbReference type="Pfam" id="PF01041">
    <property type="entry name" value="DegT_DnrJ_EryC1"/>
    <property type="match status" value="1"/>
</dbReference>
<dbReference type="FunFam" id="3.40.640.10:FF:000089">
    <property type="entry name" value="Aminotransferase, DegT/DnrJ/EryC1/StrS family"/>
    <property type="match status" value="1"/>
</dbReference>
<dbReference type="InterPro" id="IPR000653">
    <property type="entry name" value="DegT/StrS_aminotransferase"/>
</dbReference>
<dbReference type="Proteomes" id="UP000568839">
    <property type="component" value="Unassembled WGS sequence"/>
</dbReference>
<evidence type="ECO:0000256" key="5">
    <source>
        <dbReference type="RuleBase" id="RU004508"/>
    </source>
</evidence>
<dbReference type="CDD" id="cd00616">
    <property type="entry name" value="AHBA_syn"/>
    <property type="match status" value="1"/>
</dbReference>
<evidence type="ECO:0000256" key="3">
    <source>
        <dbReference type="PIRSR" id="PIRSR000390-1"/>
    </source>
</evidence>
<organism evidence="6 7">
    <name type="scientific">Geomicrobium halophilum</name>
    <dbReference type="NCBI Taxonomy" id="549000"/>
    <lineage>
        <taxon>Bacteria</taxon>
        <taxon>Bacillati</taxon>
        <taxon>Bacillota</taxon>
        <taxon>Bacilli</taxon>
        <taxon>Bacillales</taxon>
        <taxon>Geomicrobium</taxon>
    </lineage>
</organism>
<evidence type="ECO:0000256" key="1">
    <source>
        <dbReference type="ARBA" id="ARBA00022898"/>
    </source>
</evidence>
<comment type="caution">
    <text evidence="6">The sequence shown here is derived from an EMBL/GenBank/DDBJ whole genome shotgun (WGS) entry which is preliminary data.</text>
</comment>